<gene>
    <name evidence="6" type="primary">sav</name>
    <name evidence="6" type="ORF">T02_16222</name>
</gene>
<dbReference type="PROSITE" id="PS01159">
    <property type="entry name" value="WW_DOMAIN_1"/>
    <property type="match status" value="1"/>
</dbReference>
<dbReference type="SUPFAM" id="SSF51045">
    <property type="entry name" value="WW domain"/>
    <property type="match status" value="2"/>
</dbReference>
<evidence type="ECO:0000259" key="4">
    <source>
        <dbReference type="PROSITE" id="PS50020"/>
    </source>
</evidence>
<evidence type="ECO:0000256" key="1">
    <source>
        <dbReference type="ARBA" id="ARBA00022553"/>
    </source>
</evidence>
<dbReference type="GO" id="GO:0060090">
    <property type="term" value="F:molecular adaptor activity"/>
    <property type="evidence" value="ECO:0007669"/>
    <property type="project" value="InterPro"/>
</dbReference>
<feature type="compositionally biased region" description="Low complexity" evidence="3">
    <location>
        <begin position="213"/>
        <end position="233"/>
    </location>
</feature>
<name>A0A0V1L0H8_9BILA</name>
<organism evidence="6 7">
    <name type="scientific">Trichinella nativa</name>
    <dbReference type="NCBI Taxonomy" id="6335"/>
    <lineage>
        <taxon>Eukaryota</taxon>
        <taxon>Metazoa</taxon>
        <taxon>Ecdysozoa</taxon>
        <taxon>Nematoda</taxon>
        <taxon>Enoplea</taxon>
        <taxon>Dorylaimia</taxon>
        <taxon>Trichinellida</taxon>
        <taxon>Trichinellidae</taxon>
        <taxon>Trichinella</taxon>
    </lineage>
</organism>
<protein>
    <submittedName>
        <fullName evidence="6">Scaffold protein salvador</fullName>
    </submittedName>
</protein>
<keyword evidence="2" id="KW-0677">Repeat</keyword>
<dbReference type="InterPro" id="IPR011524">
    <property type="entry name" value="SARAH_dom"/>
</dbReference>
<dbReference type="GO" id="GO:0005829">
    <property type="term" value="C:cytosol"/>
    <property type="evidence" value="ECO:0007669"/>
    <property type="project" value="TreeGrafter"/>
</dbReference>
<dbReference type="PROSITE" id="PS50951">
    <property type="entry name" value="SARAH"/>
    <property type="match status" value="1"/>
</dbReference>
<feature type="region of interest" description="Disordered" evidence="3">
    <location>
        <begin position="210"/>
        <end position="233"/>
    </location>
</feature>
<dbReference type="OrthoDB" id="5339429at2759"/>
<accession>A0A0V1L0H8</accession>
<dbReference type="GO" id="GO:0043065">
    <property type="term" value="P:positive regulation of apoptotic process"/>
    <property type="evidence" value="ECO:0007669"/>
    <property type="project" value="TreeGrafter"/>
</dbReference>
<dbReference type="STRING" id="6335.A0A0V1L0H8"/>
<dbReference type="GO" id="GO:0008285">
    <property type="term" value="P:negative regulation of cell population proliferation"/>
    <property type="evidence" value="ECO:0007669"/>
    <property type="project" value="TreeGrafter"/>
</dbReference>
<reference evidence="6 7" key="1">
    <citation type="submission" date="2015-05" db="EMBL/GenBank/DDBJ databases">
        <title>Evolution of Trichinella species and genotypes.</title>
        <authorList>
            <person name="Korhonen P.K."/>
            <person name="Edoardo P."/>
            <person name="Giuseppe L.R."/>
            <person name="Gasser R.B."/>
        </authorList>
    </citation>
    <scope>NUCLEOTIDE SEQUENCE [LARGE SCALE GENOMIC DNA]</scope>
    <source>
        <strain evidence="6">ISS10</strain>
    </source>
</reference>
<proteinExistence type="predicted"/>
<dbReference type="InterPro" id="IPR030030">
    <property type="entry name" value="Sav"/>
</dbReference>
<dbReference type="CDD" id="cd21433">
    <property type="entry name" value="SARAH_Sav"/>
    <property type="match status" value="1"/>
</dbReference>
<dbReference type="Pfam" id="PF00397">
    <property type="entry name" value="WW"/>
    <property type="match status" value="2"/>
</dbReference>
<feature type="compositionally biased region" description="Polar residues" evidence="3">
    <location>
        <begin position="138"/>
        <end position="153"/>
    </location>
</feature>
<dbReference type="PANTHER" id="PTHR47522">
    <property type="entry name" value="SALVADOR FAMILY WW DOMAIN-CONTAINING PROTEIN 1"/>
    <property type="match status" value="1"/>
</dbReference>
<dbReference type="CDD" id="cd00201">
    <property type="entry name" value="WW"/>
    <property type="match status" value="2"/>
</dbReference>
<dbReference type="InterPro" id="IPR001202">
    <property type="entry name" value="WW_dom"/>
</dbReference>
<feature type="domain" description="WW" evidence="4">
    <location>
        <begin position="233"/>
        <end position="266"/>
    </location>
</feature>
<dbReference type="GO" id="GO:0035329">
    <property type="term" value="P:hippo signaling"/>
    <property type="evidence" value="ECO:0007669"/>
    <property type="project" value="InterPro"/>
</dbReference>
<evidence type="ECO:0000259" key="5">
    <source>
        <dbReference type="PROSITE" id="PS50951"/>
    </source>
</evidence>
<keyword evidence="1" id="KW-0597">Phosphoprotein</keyword>
<sequence length="437" mass="48786">MLKNKKKDTASKLSLIDGVPGRYVKRDTPPVIPNYNNVVLFPKLPSKGNRLSKSVERLASLWTSATQCGSGDLSISSSSSSTKYKPKEAFYRVSQASGLSDAVSPFSRRSLPSESRYKTRLSLACSTPPGASPMAMTPGSSLQSITGRDHPTQSTAVKMASIENFLGQSGSNMSCFSCRKRCHHELYYFHFIMFLLVSKASSPGLRTADEQLELSSPNSSRPNSSVPSSNEELPLPPGWSVGWTLHGRKYFIDHNTQTTHWNHPLEKENLPPGWEKVLSPEHGVFYLNRITSQTQYEHPGIVRKVKASSSGAEIMMPRAVCPSCTLNIPLSSHNQRACSSGVALESPAAFYSYTIQEIPEWIKVYANAPHETDCLLKWDLFRLPQLDCFDHMLLKLYKQEINTVVIAYERYRFALLNELERRKKNSTASKDENLSVV</sequence>
<evidence type="ECO:0000256" key="3">
    <source>
        <dbReference type="SAM" id="MobiDB-lite"/>
    </source>
</evidence>
<dbReference type="Proteomes" id="UP000054721">
    <property type="component" value="Unassembled WGS sequence"/>
</dbReference>
<dbReference type="InterPro" id="IPR036020">
    <property type="entry name" value="WW_dom_sf"/>
</dbReference>
<feature type="region of interest" description="Disordered" evidence="3">
    <location>
        <begin position="127"/>
        <end position="153"/>
    </location>
</feature>
<dbReference type="PROSITE" id="PS50020">
    <property type="entry name" value="WW_DOMAIN_2"/>
    <property type="match status" value="2"/>
</dbReference>
<dbReference type="AlphaFoldDB" id="A0A0V1L0H8"/>
<dbReference type="GO" id="GO:0006915">
    <property type="term" value="P:apoptotic process"/>
    <property type="evidence" value="ECO:0007669"/>
    <property type="project" value="InterPro"/>
</dbReference>
<comment type="caution">
    <text evidence="6">The sequence shown here is derived from an EMBL/GenBank/DDBJ whole genome shotgun (WGS) entry which is preliminary data.</text>
</comment>
<evidence type="ECO:0000313" key="7">
    <source>
        <dbReference type="Proteomes" id="UP000054721"/>
    </source>
</evidence>
<dbReference type="EMBL" id="JYDW01000175">
    <property type="protein sequence ID" value="KRZ53035.1"/>
    <property type="molecule type" value="Genomic_DNA"/>
</dbReference>
<evidence type="ECO:0000256" key="2">
    <source>
        <dbReference type="ARBA" id="ARBA00022737"/>
    </source>
</evidence>
<keyword evidence="7" id="KW-1185">Reference proteome</keyword>
<dbReference type="Gene3D" id="2.20.70.10">
    <property type="match status" value="2"/>
</dbReference>
<evidence type="ECO:0000313" key="6">
    <source>
        <dbReference type="EMBL" id="KRZ53035.1"/>
    </source>
</evidence>
<dbReference type="SMART" id="SM00456">
    <property type="entry name" value="WW"/>
    <property type="match status" value="2"/>
</dbReference>
<dbReference type="PANTHER" id="PTHR47522:SF2">
    <property type="entry name" value="PROTEIN SALVADOR HOMOLOG 1"/>
    <property type="match status" value="1"/>
</dbReference>
<dbReference type="FunFam" id="2.20.70.10:FF:000035">
    <property type="entry name" value="Salvador homolog 1 (Drosophila)"/>
    <property type="match status" value="1"/>
</dbReference>
<feature type="domain" description="SARAH" evidence="5">
    <location>
        <begin position="375"/>
        <end position="422"/>
    </location>
</feature>
<feature type="domain" description="WW" evidence="4">
    <location>
        <begin position="268"/>
        <end position="301"/>
    </location>
</feature>